<feature type="binding site" evidence="7 11">
    <location>
        <position position="483"/>
    </location>
    <ligand>
        <name>[4Fe-4S] cluster</name>
        <dbReference type="ChEBI" id="CHEBI:49883"/>
    </ligand>
</feature>
<gene>
    <name evidence="7" type="primary">purF</name>
    <name evidence="14" type="ORF">C3920_12415</name>
    <name evidence="15" type="ORF">CFR71_05030</name>
</gene>
<name>A0A318Q991_9PROT</name>
<feature type="domain" description="Glutamine amidotransferase type-2" evidence="13">
    <location>
        <begin position="37"/>
        <end position="262"/>
    </location>
</feature>
<evidence type="ECO:0000256" key="5">
    <source>
        <dbReference type="ARBA" id="ARBA00022755"/>
    </source>
</evidence>
<dbReference type="AlphaFoldDB" id="A0A318Q991"/>
<dbReference type="GO" id="GO:0009113">
    <property type="term" value="P:purine nucleobase biosynthetic process"/>
    <property type="evidence" value="ECO:0007669"/>
    <property type="project" value="UniProtKB-UniRule"/>
</dbReference>
<evidence type="ECO:0000256" key="11">
    <source>
        <dbReference type="PIRSR" id="PIRSR000485-3"/>
    </source>
</evidence>
<dbReference type="CDD" id="cd00715">
    <property type="entry name" value="GPATase_N"/>
    <property type="match status" value="1"/>
</dbReference>
<dbReference type="Gene3D" id="3.40.50.2020">
    <property type="match status" value="1"/>
</dbReference>
<dbReference type="InterPro" id="IPR005854">
    <property type="entry name" value="PurF"/>
</dbReference>
<dbReference type="Proteomes" id="UP000248116">
    <property type="component" value="Unassembled WGS sequence"/>
</dbReference>
<protein>
    <recommendedName>
        <fullName evidence="7">Amidophosphoribosyltransferase</fullName>
        <shortName evidence="7">ATase</shortName>
        <ecNumber evidence="7">2.4.2.14</ecNumber>
    </recommendedName>
    <alternativeName>
        <fullName evidence="7">Glutamine phosphoribosylpyrophosphate amidotransferase</fullName>
        <shortName evidence="7">GPATase</shortName>
    </alternativeName>
</protein>
<keyword evidence="3 7" id="KW-0328">Glycosyltransferase</keyword>
<keyword evidence="4 7" id="KW-0808">Transferase</keyword>
<dbReference type="Gene3D" id="3.60.20.10">
    <property type="entry name" value="Glutamine Phosphoribosylpyrophosphate, subunit 1, domain 1"/>
    <property type="match status" value="1"/>
</dbReference>
<keyword evidence="7 10" id="KW-0479">Metal-binding</keyword>
<dbReference type="GO" id="GO:0006189">
    <property type="term" value="P:'de novo' IMP biosynthetic process"/>
    <property type="evidence" value="ECO:0007669"/>
    <property type="project" value="UniProtKB-UniRule"/>
</dbReference>
<evidence type="ECO:0000256" key="7">
    <source>
        <dbReference type="HAMAP-Rule" id="MF_01931"/>
    </source>
</evidence>
<dbReference type="InterPro" id="IPR017932">
    <property type="entry name" value="GATase_2_dom"/>
</dbReference>
<feature type="binding site" evidence="7 10">
    <location>
        <position position="325"/>
    </location>
    <ligand>
        <name>Mg(2+)</name>
        <dbReference type="ChEBI" id="CHEBI:18420"/>
    </ligand>
</feature>
<evidence type="ECO:0000256" key="8">
    <source>
        <dbReference type="PIRNR" id="PIRNR000485"/>
    </source>
</evidence>
<evidence type="ECO:0000256" key="3">
    <source>
        <dbReference type="ARBA" id="ARBA00022676"/>
    </source>
</evidence>
<evidence type="ECO:0000259" key="13">
    <source>
        <dbReference type="PROSITE" id="PS51278"/>
    </source>
</evidence>
<dbReference type="PIRSF" id="PIRSF000485">
    <property type="entry name" value="Amd_phspho_trans"/>
    <property type="match status" value="1"/>
</dbReference>
<dbReference type="GO" id="GO:0051539">
    <property type="term" value="F:4 iron, 4 sulfur cluster binding"/>
    <property type="evidence" value="ECO:0007669"/>
    <property type="project" value="UniProtKB-KW"/>
</dbReference>
<dbReference type="GO" id="GO:0000287">
    <property type="term" value="F:magnesium ion binding"/>
    <property type="evidence" value="ECO:0007669"/>
    <property type="project" value="UniProtKB-UniRule"/>
</dbReference>
<sequence>MSRIRFSASSGSPMGACAPNDDVPAQWHDDDKPHEECGVFGVWNTKGASALTALGLHALQHRGQEATGIVSYDGERFHTHKGLGLVGDVFGDASVMATLPGHSAVGHNRYATTGATLIRNVQPLFADFEFGGLAVAHNGNLTNAETLRKALVRRGCIFQSTTDSEVFIHLIAISLYASVEDRLIDALKQVLGAYSLVALSRDALMGVRDPLGVRPLILGQIPGEEGEGPTWVLASETCALDIVGAEFVRDVEPGEIVVINDEGIRSIRPFDSKQSRFCVFEYIYFARPDSVMDGKAVYDTRKQIGVELARESAVEADVIVPVPDSGVPSAMGYSVASGIPFELGIIRNHYVGRTFIEPTDQIRNLGVKLKHSTNRPVLDGKRVVLVDDSIVRGTTSRKIVDMVRAAGAKEVHMRISSPPTMHSCFYGIDTPERSKLLAAQHNLEEMAELIGVDSLAFISFDGLYRALGYKDRQGACNRYCDACFTGDYPIELVDYNAENPTTPA</sequence>
<dbReference type="InterPro" id="IPR029057">
    <property type="entry name" value="PRTase-like"/>
</dbReference>
<dbReference type="EMBL" id="PRCW01000103">
    <property type="protein sequence ID" value="PYD46993.1"/>
    <property type="molecule type" value="Genomic_DNA"/>
</dbReference>
<evidence type="ECO:0000256" key="6">
    <source>
        <dbReference type="ARBA" id="ARBA00022962"/>
    </source>
</evidence>
<evidence type="ECO:0000256" key="1">
    <source>
        <dbReference type="ARBA" id="ARBA00005209"/>
    </source>
</evidence>
<evidence type="ECO:0000256" key="12">
    <source>
        <dbReference type="SAM" id="MobiDB-lite"/>
    </source>
</evidence>
<keyword evidence="7 11" id="KW-0408">Iron</keyword>
<comment type="cofactor">
    <cofactor evidence="7 11">
        <name>[4Fe-4S] cluster</name>
        <dbReference type="ChEBI" id="CHEBI:49883"/>
    </cofactor>
    <text evidence="7 11">Binds 1 [4Fe-4S] cluster per subunit.</text>
</comment>
<dbReference type="GO" id="GO:0004044">
    <property type="term" value="F:amidophosphoribosyltransferase activity"/>
    <property type="evidence" value="ECO:0007669"/>
    <property type="project" value="UniProtKB-UniRule"/>
</dbReference>
<evidence type="ECO:0000256" key="9">
    <source>
        <dbReference type="PIRSR" id="PIRSR000485-1"/>
    </source>
</evidence>
<feature type="binding site" evidence="7 11">
    <location>
        <position position="480"/>
    </location>
    <ligand>
        <name>[4Fe-4S] cluster</name>
        <dbReference type="ChEBI" id="CHEBI:49883"/>
    </ligand>
</feature>
<reference evidence="14 17" key="2">
    <citation type="submission" date="2018-02" db="EMBL/GenBank/DDBJ databases">
        <authorList>
            <person name="Skraban J."/>
            <person name="Trcek J."/>
        </authorList>
    </citation>
    <scope>NUCLEOTIDE SEQUENCE [LARGE SCALE GENOMIC DNA]</scope>
    <source>
        <strain evidence="14 17">AV446</strain>
    </source>
</reference>
<dbReference type="PANTHER" id="PTHR11907">
    <property type="entry name" value="AMIDOPHOSPHORIBOSYLTRANSFERASE"/>
    <property type="match status" value="1"/>
</dbReference>
<feature type="binding site" evidence="7 11">
    <location>
        <position position="278"/>
    </location>
    <ligand>
        <name>[4Fe-4S] cluster</name>
        <dbReference type="ChEBI" id="CHEBI:49883"/>
    </ligand>
</feature>
<comment type="pathway">
    <text evidence="1 7 8">Purine metabolism; IMP biosynthesis via de novo pathway; N(1)-(5-phospho-D-ribosyl)glycinamide from 5-phospho-alpha-D-ribose 1-diphosphate: step 1/2.</text>
</comment>
<evidence type="ECO:0000256" key="2">
    <source>
        <dbReference type="ARBA" id="ARBA00010138"/>
    </source>
</evidence>
<keyword evidence="17" id="KW-1185">Reference proteome</keyword>
<evidence type="ECO:0000313" key="14">
    <source>
        <dbReference type="EMBL" id="PYD46993.1"/>
    </source>
</evidence>
<dbReference type="EC" id="2.4.2.14" evidence="7"/>
<feature type="binding site" evidence="7 10">
    <location>
        <position position="388"/>
    </location>
    <ligand>
        <name>Mg(2+)</name>
        <dbReference type="ChEBI" id="CHEBI:18420"/>
    </ligand>
</feature>
<comment type="similarity">
    <text evidence="2 7 8">In the C-terminal section; belongs to the purine/pyrimidine phosphoribosyltransferase family.</text>
</comment>
<accession>A0A318Q991</accession>
<comment type="catalytic activity">
    <reaction evidence="7 8">
        <text>5-phospho-beta-D-ribosylamine + L-glutamate + diphosphate = 5-phospho-alpha-D-ribose 1-diphosphate + L-glutamine + H2O</text>
        <dbReference type="Rhea" id="RHEA:14905"/>
        <dbReference type="ChEBI" id="CHEBI:15377"/>
        <dbReference type="ChEBI" id="CHEBI:29985"/>
        <dbReference type="ChEBI" id="CHEBI:33019"/>
        <dbReference type="ChEBI" id="CHEBI:58017"/>
        <dbReference type="ChEBI" id="CHEBI:58359"/>
        <dbReference type="ChEBI" id="CHEBI:58681"/>
        <dbReference type="EC" id="2.4.2.14"/>
    </reaction>
</comment>
<keyword evidence="7" id="KW-0004">4Fe-4S</keyword>
<feature type="binding site" evidence="7 10">
    <location>
        <position position="387"/>
    </location>
    <ligand>
        <name>Mg(2+)</name>
        <dbReference type="ChEBI" id="CHEBI:18420"/>
    </ligand>
</feature>
<dbReference type="InterPro" id="IPR000836">
    <property type="entry name" value="PRTase_dom"/>
</dbReference>
<dbReference type="SUPFAM" id="SSF53271">
    <property type="entry name" value="PRTase-like"/>
    <property type="match status" value="1"/>
</dbReference>
<organism evidence="15 16">
    <name type="scientific">Novacetimonas pomaceti</name>
    <dbReference type="NCBI Taxonomy" id="2021998"/>
    <lineage>
        <taxon>Bacteria</taxon>
        <taxon>Pseudomonadati</taxon>
        <taxon>Pseudomonadota</taxon>
        <taxon>Alphaproteobacteria</taxon>
        <taxon>Acetobacterales</taxon>
        <taxon>Acetobacteraceae</taxon>
        <taxon>Novacetimonas</taxon>
    </lineage>
</organism>
<dbReference type="InterPro" id="IPR029055">
    <property type="entry name" value="Ntn_hydrolases_N"/>
</dbReference>
<dbReference type="UniPathway" id="UPA00074">
    <property type="reaction ID" value="UER00124"/>
</dbReference>
<dbReference type="NCBIfam" id="TIGR01134">
    <property type="entry name" value="purF"/>
    <property type="match status" value="1"/>
</dbReference>
<feature type="active site" description="Nucleophile" evidence="7 9">
    <location>
        <position position="37"/>
    </location>
</feature>
<dbReference type="EMBL" id="NOXG01000003">
    <property type="protein sequence ID" value="PYD76216.1"/>
    <property type="molecule type" value="Genomic_DNA"/>
</dbReference>
<dbReference type="CDD" id="cd06223">
    <property type="entry name" value="PRTases_typeI"/>
    <property type="match status" value="1"/>
</dbReference>
<evidence type="ECO:0000256" key="4">
    <source>
        <dbReference type="ARBA" id="ARBA00022679"/>
    </source>
</evidence>
<comment type="cofactor">
    <cofactor evidence="7 10">
        <name>Mg(2+)</name>
        <dbReference type="ChEBI" id="CHEBI:18420"/>
    </cofactor>
    <text evidence="7 10">Binds 1 Mg(2+) ion per subunit.</text>
</comment>
<keyword evidence="7 11" id="KW-0411">Iron-sulfur</keyword>
<feature type="region of interest" description="Disordered" evidence="12">
    <location>
        <begin position="1"/>
        <end position="31"/>
    </location>
</feature>
<dbReference type="HAMAP" id="MF_01931">
    <property type="entry name" value="PurF"/>
    <property type="match status" value="1"/>
</dbReference>
<evidence type="ECO:0000256" key="10">
    <source>
        <dbReference type="PIRSR" id="PIRSR000485-2"/>
    </source>
</evidence>
<comment type="caution">
    <text evidence="15">The sequence shown here is derived from an EMBL/GenBank/DDBJ whole genome shotgun (WGS) entry which is preliminary data.</text>
</comment>
<dbReference type="Proteomes" id="UP000247609">
    <property type="component" value="Unassembled WGS sequence"/>
</dbReference>
<dbReference type="PROSITE" id="PS51278">
    <property type="entry name" value="GATASE_TYPE_2"/>
    <property type="match status" value="1"/>
</dbReference>
<evidence type="ECO:0000313" key="15">
    <source>
        <dbReference type="EMBL" id="PYD76216.1"/>
    </source>
</evidence>
<keyword evidence="6 7" id="KW-0315">Glutamine amidotransferase</keyword>
<dbReference type="InterPro" id="IPR035584">
    <property type="entry name" value="PurF_N"/>
</dbReference>
<evidence type="ECO:0000313" key="17">
    <source>
        <dbReference type="Proteomes" id="UP000248116"/>
    </source>
</evidence>
<feature type="binding site" evidence="7 11">
    <location>
        <position position="424"/>
    </location>
    <ligand>
        <name>[4Fe-4S] cluster</name>
        <dbReference type="ChEBI" id="CHEBI:49883"/>
    </ligand>
</feature>
<dbReference type="Pfam" id="PF00156">
    <property type="entry name" value="Pribosyltran"/>
    <property type="match status" value="1"/>
</dbReference>
<reference evidence="15 16" key="1">
    <citation type="submission" date="2017-07" db="EMBL/GenBank/DDBJ databases">
        <title>A draft genome sequence of Komagataeibacter sp. T5K1.</title>
        <authorList>
            <person name="Skraban J."/>
            <person name="Cleenwerck I."/>
            <person name="Vandamme P."/>
            <person name="Trcek J."/>
        </authorList>
    </citation>
    <scope>NUCLEOTIDE SEQUENCE [LARGE SCALE GENOMIC DNA]</scope>
    <source>
        <strain evidence="15 16">T5K1</strain>
    </source>
</reference>
<keyword evidence="7 10" id="KW-0460">Magnesium</keyword>
<keyword evidence="5 7" id="KW-0658">Purine biosynthesis</keyword>
<proteinExistence type="inferred from homology"/>
<evidence type="ECO:0000313" key="16">
    <source>
        <dbReference type="Proteomes" id="UP000247609"/>
    </source>
</evidence>
<comment type="function">
    <text evidence="7">Catalyzes the formation of phosphoribosylamine from phosphoribosylpyrophosphate (PRPP) and glutamine.</text>
</comment>
<dbReference type="SUPFAM" id="SSF56235">
    <property type="entry name" value="N-terminal nucleophile aminohydrolases (Ntn hydrolases)"/>
    <property type="match status" value="1"/>
</dbReference>
<dbReference type="Pfam" id="PF13522">
    <property type="entry name" value="GATase_6"/>
    <property type="match status" value="1"/>
</dbReference>